<dbReference type="EMBL" id="VDCQ01000010">
    <property type="protein sequence ID" value="TNJ66476.1"/>
    <property type="molecule type" value="Genomic_DNA"/>
</dbReference>
<evidence type="ECO:0000256" key="11">
    <source>
        <dbReference type="PIRSR" id="PIRSR000445-2"/>
    </source>
</evidence>
<dbReference type="Pfam" id="PF01488">
    <property type="entry name" value="Shikimate_DH"/>
    <property type="match status" value="1"/>
</dbReference>
<evidence type="ECO:0000259" key="17">
    <source>
        <dbReference type="Pfam" id="PF01488"/>
    </source>
</evidence>
<dbReference type="HAMAP" id="MF_00087">
    <property type="entry name" value="Glu_tRNA_reductase"/>
    <property type="match status" value="1"/>
</dbReference>
<keyword evidence="20" id="KW-1185">Reference proteome</keyword>
<feature type="binding site" evidence="9 11">
    <location>
        <begin position="49"/>
        <end position="52"/>
    </location>
    <ligand>
        <name>substrate</name>
    </ligand>
</feature>
<evidence type="ECO:0000256" key="12">
    <source>
        <dbReference type="PIRSR" id="PIRSR000445-3"/>
    </source>
</evidence>
<dbReference type="Pfam" id="PF00745">
    <property type="entry name" value="GlutR_dimer"/>
    <property type="match status" value="1"/>
</dbReference>
<feature type="binding site" evidence="9 11">
    <location>
        <position position="109"/>
    </location>
    <ligand>
        <name>substrate</name>
    </ligand>
</feature>
<organism evidence="19 20">
    <name type="scientific">Paenibacillus hemerocallicola</name>
    <dbReference type="NCBI Taxonomy" id="1172614"/>
    <lineage>
        <taxon>Bacteria</taxon>
        <taxon>Bacillati</taxon>
        <taxon>Bacillota</taxon>
        <taxon>Bacilli</taxon>
        <taxon>Bacillales</taxon>
        <taxon>Paenibacillaceae</taxon>
        <taxon>Paenibacillus</taxon>
    </lineage>
</organism>
<evidence type="ECO:0000256" key="14">
    <source>
        <dbReference type="RuleBase" id="RU000584"/>
    </source>
</evidence>
<dbReference type="OrthoDB" id="110209at2"/>
<comment type="domain">
    <text evidence="9">Possesses an unusual extended V-shaped dimeric structure with each monomer consisting of three distinct domains arranged along a curved 'spinal' alpha-helix. The N-terminal catalytic domain specifically recognizes the glutamate moiety of the substrate. The second domain is the NADPH-binding domain, and the third C-terminal domain is responsible for dimerization.</text>
</comment>
<dbReference type="SUPFAM" id="SSF69075">
    <property type="entry name" value="Glutamyl tRNA-reductase dimerization domain"/>
    <property type="match status" value="1"/>
</dbReference>
<comment type="miscellaneous">
    <text evidence="9">During catalysis, the active site Cys acts as a nucleophile attacking the alpha-carbonyl group of tRNA-bound glutamate with the formation of a thioester intermediate between enzyme and glutamate, and the concomitant release of tRNA(Glu). The thioester intermediate is finally reduced by direct hydride transfer from NADPH, to form the product GSA.</text>
</comment>
<keyword evidence="4 9" id="KW-0521">NADP</keyword>
<dbReference type="PROSITE" id="PS00747">
    <property type="entry name" value="GLUTR"/>
    <property type="match status" value="1"/>
</dbReference>
<evidence type="ECO:0000256" key="8">
    <source>
        <dbReference type="ARBA" id="ARBA00068659"/>
    </source>
</evidence>
<dbReference type="InterPro" id="IPR006151">
    <property type="entry name" value="Shikm_DH/Glu-tRNA_Rdtase"/>
</dbReference>
<dbReference type="InterPro" id="IPR015896">
    <property type="entry name" value="4pyrrol_synth_GluRdtase_dimer"/>
</dbReference>
<feature type="domain" description="Tetrapyrrole biosynthesis glutamyl-tRNA reductase dimerisation" evidence="16">
    <location>
        <begin position="324"/>
        <end position="419"/>
    </location>
</feature>
<feature type="active site" description="Nucleophile" evidence="9 10">
    <location>
        <position position="50"/>
    </location>
</feature>
<evidence type="ECO:0000313" key="19">
    <source>
        <dbReference type="EMBL" id="TNJ66476.1"/>
    </source>
</evidence>
<dbReference type="Gene3D" id="3.30.460.30">
    <property type="entry name" value="Glutamyl-tRNA reductase, N-terminal domain"/>
    <property type="match status" value="1"/>
</dbReference>
<feature type="binding site" evidence="9 12">
    <location>
        <begin position="189"/>
        <end position="194"/>
    </location>
    <ligand>
        <name>NADP(+)</name>
        <dbReference type="ChEBI" id="CHEBI:58349"/>
    </ligand>
</feature>
<dbReference type="PANTHER" id="PTHR43013:SF1">
    <property type="entry name" value="GLUTAMYL-TRNA REDUCTASE"/>
    <property type="match status" value="1"/>
</dbReference>
<dbReference type="SUPFAM" id="SSF51735">
    <property type="entry name" value="NAD(P)-binding Rossmann-fold domains"/>
    <property type="match status" value="1"/>
</dbReference>
<keyword evidence="5 9" id="KW-0560">Oxidoreductase</keyword>
<dbReference type="InterPro" id="IPR036291">
    <property type="entry name" value="NAD(P)-bd_dom_sf"/>
</dbReference>
<evidence type="ECO:0000256" key="7">
    <source>
        <dbReference type="ARBA" id="ARBA00047464"/>
    </source>
</evidence>
<feature type="binding site" evidence="9 11">
    <location>
        <position position="120"/>
    </location>
    <ligand>
        <name>substrate</name>
    </ligand>
</feature>
<feature type="binding site" evidence="9 11">
    <location>
        <begin position="114"/>
        <end position="116"/>
    </location>
    <ligand>
        <name>substrate</name>
    </ligand>
</feature>
<evidence type="ECO:0000313" key="20">
    <source>
        <dbReference type="Proteomes" id="UP000307943"/>
    </source>
</evidence>
<dbReference type="PIRSF" id="PIRSF000445">
    <property type="entry name" value="4pyrrol_synth_GluRdtase"/>
    <property type="match status" value="1"/>
</dbReference>
<evidence type="ECO:0000256" key="10">
    <source>
        <dbReference type="PIRSR" id="PIRSR000445-1"/>
    </source>
</evidence>
<dbReference type="InterPro" id="IPR036343">
    <property type="entry name" value="GluRdtase_N_sf"/>
</dbReference>
<evidence type="ECO:0000256" key="3">
    <source>
        <dbReference type="ARBA" id="ARBA00012970"/>
    </source>
</evidence>
<evidence type="ECO:0000256" key="1">
    <source>
        <dbReference type="ARBA" id="ARBA00005059"/>
    </source>
</evidence>
<feature type="site" description="Important for activity" evidence="9 13">
    <location>
        <position position="99"/>
    </location>
</feature>
<dbReference type="GO" id="GO:0050661">
    <property type="term" value="F:NADP binding"/>
    <property type="evidence" value="ECO:0007669"/>
    <property type="project" value="InterPro"/>
</dbReference>
<evidence type="ECO:0000256" key="6">
    <source>
        <dbReference type="ARBA" id="ARBA00023244"/>
    </source>
</evidence>
<keyword evidence="6 9" id="KW-0627">Porphyrin biosynthesis</keyword>
<dbReference type="Gene3D" id="3.40.50.720">
    <property type="entry name" value="NAD(P)-binding Rossmann-like Domain"/>
    <property type="match status" value="1"/>
</dbReference>
<comment type="function">
    <text evidence="9">Catalyzes the NADPH-dependent reduction of glutamyl-tRNA(Glu) to glutamate 1-semialdehyde (GSA).</text>
</comment>
<feature type="domain" description="Glutamyl-tRNA reductase N-terminal" evidence="18">
    <location>
        <begin position="6"/>
        <end position="156"/>
    </location>
</feature>
<comment type="pathway">
    <text evidence="1 9 14">Porphyrin-containing compound metabolism; protoporphyrin-IX biosynthesis; 5-aminolevulinate from L-glutamyl-tRNA(Glu): step 1/2.</text>
</comment>
<feature type="region of interest" description="Disordered" evidence="15">
    <location>
        <begin position="430"/>
        <end position="457"/>
    </location>
</feature>
<protein>
    <recommendedName>
        <fullName evidence="8 9">Glutamyl-tRNA reductase</fullName>
        <shortName evidence="9">GluTR</shortName>
        <ecNumber evidence="3 9">1.2.1.70</ecNumber>
    </recommendedName>
</protein>
<comment type="similarity">
    <text evidence="2 9 14">Belongs to the glutamyl-tRNA reductase family.</text>
</comment>
<evidence type="ECO:0000256" key="2">
    <source>
        <dbReference type="ARBA" id="ARBA00005916"/>
    </source>
</evidence>
<comment type="catalytic activity">
    <reaction evidence="7 9 14">
        <text>(S)-4-amino-5-oxopentanoate + tRNA(Glu) + NADP(+) = L-glutamyl-tRNA(Glu) + NADPH + H(+)</text>
        <dbReference type="Rhea" id="RHEA:12344"/>
        <dbReference type="Rhea" id="RHEA-COMP:9663"/>
        <dbReference type="Rhea" id="RHEA-COMP:9680"/>
        <dbReference type="ChEBI" id="CHEBI:15378"/>
        <dbReference type="ChEBI" id="CHEBI:57501"/>
        <dbReference type="ChEBI" id="CHEBI:57783"/>
        <dbReference type="ChEBI" id="CHEBI:58349"/>
        <dbReference type="ChEBI" id="CHEBI:78442"/>
        <dbReference type="ChEBI" id="CHEBI:78520"/>
        <dbReference type="EC" id="1.2.1.70"/>
    </reaction>
</comment>
<name>A0A5C4TCW6_9BACL</name>
<dbReference type="Pfam" id="PF05201">
    <property type="entry name" value="GlutR_N"/>
    <property type="match status" value="1"/>
</dbReference>
<evidence type="ECO:0000256" key="4">
    <source>
        <dbReference type="ARBA" id="ARBA00022857"/>
    </source>
</evidence>
<evidence type="ECO:0000256" key="15">
    <source>
        <dbReference type="SAM" id="MobiDB-lite"/>
    </source>
</evidence>
<dbReference type="InterPro" id="IPR000343">
    <property type="entry name" value="4pyrrol_synth_GluRdtase"/>
</dbReference>
<dbReference type="FunFam" id="3.40.50.720:FF:000031">
    <property type="entry name" value="Glutamyl-tRNA reductase"/>
    <property type="match status" value="1"/>
</dbReference>
<dbReference type="InterPro" id="IPR015895">
    <property type="entry name" value="4pyrrol_synth_GluRdtase_N"/>
</dbReference>
<feature type="compositionally biased region" description="Basic and acidic residues" evidence="15">
    <location>
        <begin position="441"/>
        <end position="457"/>
    </location>
</feature>
<evidence type="ECO:0000259" key="18">
    <source>
        <dbReference type="Pfam" id="PF05201"/>
    </source>
</evidence>
<dbReference type="FunFam" id="3.30.460.30:FF:000001">
    <property type="entry name" value="Glutamyl-tRNA reductase"/>
    <property type="match status" value="1"/>
</dbReference>
<dbReference type="InterPro" id="IPR036453">
    <property type="entry name" value="GluRdtase_dimer_dom_sf"/>
</dbReference>
<dbReference type="Proteomes" id="UP000307943">
    <property type="component" value="Unassembled WGS sequence"/>
</dbReference>
<dbReference type="CDD" id="cd05213">
    <property type="entry name" value="NAD_bind_Glutamyl_tRNA_reduct"/>
    <property type="match status" value="1"/>
</dbReference>
<dbReference type="UniPathway" id="UPA00251">
    <property type="reaction ID" value="UER00316"/>
</dbReference>
<dbReference type="NCBIfam" id="TIGR01035">
    <property type="entry name" value="hemA"/>
    <property type="match status" value="1"/>
</dbReference>
<dbReference type="PANTHER" id="PTHR43013">
    <property type="entry name" value="GLUTAMYL-TRNA REDUCTASE"/>
    <property type="match status" value="1"/>
</dbReference>
<accession>A0A5C4TCW6</accession>
<dbReference type="GO" id="GO:0019353">
    <property type="term" value="P:protoporphyrinogen IX biosynthetic process from glutamate"/>
    <property type="evidence" value="ECO:0007669"/>
    <property type="project" value="TreeGrafter"/>
</dbReference>
<evidence type="ECO:0000256" key="9">
    <source>
        <dbReference type="HAMAP-Rule" id="MF_00087"/>
    </source>
</evidence>
<proteinExistence type="inferred from homology"/>
<reference evidence="19 20" key="1">
    <citation type="submission" date="2019-05" db="EMBL/GenBank/DDBJ databases">
        <title>We sequenced the genome of Paenibacillus hemerocallicola KCTC 33185 for further insight into its adaptation and study the phylogeny of Paenibacillus.</title>
        <authorList>
            <person name="Narsing Rao M.P."/>
        </authorList>
    </citation>
    <scope>NUCLEOTIDE SEQUENCE [LARGE SCALE GENOMIC DNA]</scope>
    <source>
        <strain evidence="19 20">KCTC 33185</strain>
    </source>
</reference>
<dbReference type="EC" id="1.2.1.70" evidence="3 9"/>
<dbReference type="InterPro" id="IPR018214">
    <property type="entry name" value="GluRdtase_CS"/>
</dbReference>
<evidence type="ECO:0000259" key="16">
    <source>
        <dbReference type="Pfam" id="PF00745"/>
    </source>
</evidence>
<sequence>MHIIAVGLNYRTAPVEIREQFAFDEGLLPLALQQLKETKSILECVIVSTCNRTEIYAVVDRLYMCGHYVRNFLENWFRIPRERMKDYLYIYEDRRAIEHLFRVTSGLDSMVIGETQILGQVRDAFLKAQKEKATGTMFNMLFKQAVTMAKRAHSETSIGENPVSVSYAAVELGKRIFGDFRGKTVLIVGAGKMSELTLKHLTAGGAEKVVVVNRTFEKAVDLASKMKGTARPIDRLNDELEQADIVISSTGAPGYVLNRAAVKQAMRGRRSRPLFMIDIAVPRDIDPEIATISNVYLYDIDDLELIVETNLNERQKEAAKIGIMIDKEIEAFDQWYKLLGVSPAIRALQQKAVAIHDETMSSMLNKLPELGEREVKIIRKLSKSMLNQMMRDPIMRIKELAGERKGEEAIQMFTHLFALEALLDEARADEEAEQAAGKAAAAERKKEALGGSEERERKPLVALAAGELLAGT</sequence>
<dbReference type="AlphaFoldDB" id="A0A5C4TCW6"/>
<comment type="subunit">
    <text evidence="9">Homodimer.</text>
</comment>
<comment type="caution">
    <text evidence="19">The sequence shown here is derived from an EMBL/GenBank/DDBJ whole genome shotgun (WGS) entry which is preliminary data.</text>
</comment>
<dbReference type="SUPFAM" id="SSF69742">
    <property type="entry name" value="Glutamyl tRNA-reductase catalytic, N-terminal domain"/>
    <property type="match status" value="1"/>
</dbReference>
<evidence type="ECO:0000256" key="5">
    <source>
        <dbReference type="ARBA" id="ARBA00023002"/>
    </source>
</evidence>
<feature type="domain" description="Quinate/shikimate 5-dehydrogenase/glutamyl-tRNA reductase" evidence="17">
    <location>
        <begin position="171"/>
        <end position="305"/>
    </location>
</feature>
<evidence type="ECO:0000256" key="13">
    <source>
        <dbReference type="PIRSR" id="PIRSR000445-4"/>
    </source>
</evidence>
<dbReference type="GO" id="GO:0008883">
    <property type="term" value="F:glutamyl-tRNA reductase activity"/>
    <property type="evidence" value="ECO:0007669"/>
    <property type="project" value="UniProtKB-UniRule"/>
</dbReference>
<dbReference type="RefSeq" id="WP_139601941.1">
    <property type="nucleotide sequence ID" value="NZ_VDCQ01000010.1"/>
</dbReference>
<gene>
    <name evidence="9" type="primary">hemA</name>
    <name evidence="19" type="ORF">FE784_09400</name>
</gene>